<proteinExistence type="predicted"/>
<reference evidence="2 3" key="1">
    <citation type="submission" date="2024-10" db="EMBL/GenBank/DDBJ databases">
        <authorList>
            <person name="Lu C.-H."/>
        </authorList>
    </citation>
    <scope>NUCLEOTIDE SEQUENCE [LARGE SCALE GENOMIC DNA]</scope>
    <source>
        <strain evidence="2 3">22LXZD03-01</strain>
    </source>
</reference>
<feature type="compositionally biased region" description="Polar residues" evidence="1">
    <location>
        <begin position="1"/>
        <end position="23"/>
    </location>
</feature>
<accession>A0ABW8GRX1</accession>
<protein>
    <submittedName>
        <fullName evidence="2">Uncharacterized protein</fullName>
    </submittedName>
</protein>
<sequence length="47" mass="4969">MESSTFQSAFSSIDSNPENARLSDTQKLELARTQVADHAASAVTANA</sequence>
<dbReference type="EMBL" id="JBIXLB010000001">
    <property type="protein sequence ID" value="MFJ5512118.1"/>
    <property type="molecule type" value="Genomic_DNA"/>
</dbReference>
<keyword evidence="3" id="KW-1185">Reference proteome</keyword>
<dbReference type="RefSeq" id="WP_400353029.1">
    <property type="nucleotide sequence ID" value="NZ_JBIXLA010000001.1"/>
</dbReference>
<comment type="caution">
    <text evidence="2">The sequence shown here is derived from an EMBL/GenBank/DDBJ whole genome shotgun (WGS) entry which is preliminary data.</text>
</comment>
<feature type="region of interest" description="Disordered" evidence="1">
    <location>
        <begin position="1"/>
        <end position="25"/>
    </location>
</feature>
<evidence type="ECO:0000313" key="3">
    <source>
        <dbReference type="Proteomes" id="UP001617702"/>
    </source>
</evidence>
<organism evidence="2 3">
    <name type="scientific">Pectobacterium jejuense</name>
    <dbReference type="NCBI Taxonomy" id="2974022"/>
    <lineage>
        <taxon>Bacteria</taxon>
        <taxon>Pseudomonadati</taxon>
        <taxon>Pseudomonadota</taxon>
        <taxon>Gammaproteobacteria</taxon>
        <taxon>Enterobacterales</taxon>
        <taxon>Pectobacteriaceae</taxon>
        <taxon>Pectobacterium</taxon>
    </lineage>
</organism>
<evidence type="ECO:0000256" key="1">
    <source>
        <dbReference type="SAM" id="MobiDB-lite"/>
    </source>
</evidence>
<dbReference type="Proteomes" id="UP001617702">
    <property type="component" value="Unassembled WGS sequence"/>
</dbReference>
<evidence type="ECO:0000313" key="2">
    <source>
        <dbReference type="EMBL" id="MFJ5512118.1"/>
    </source>
</evidence>
<name>A0ABW8GRX1_9GAMM</name>
<gene>
    <name evidence="2" type="ORF">ACIPUH_04825</name>
</gene>